<evidence type="ECO:0000313" key="4">
    <source>
        <dbReference type="Proteomes" id="UP000077787"/>
    </source>
</evidence>
<dbReference type="AlphaFoldDB" id="A0A172WMB1"/>
<organism evidence="3 4">
    <name type="scientific">Stutzerimonas stutzeri</name>
    <name type="common">Pseudomonas stutzeri</name>
    <dbReference type="NCBI Taxonomy" id="316"/>
    <lineage>
        <taxon>Bacteria</taxon>
        <taxon>Pseudomonadati</taxon>
        <taxon>Pseudomonadota</taxon>
        <taxon>Gammaproteobacteria</taxon>
        <taxon>Pseudomonadales</taxon>
        <taxon>Pseudomonadaceae</taxon>
        <taxon>Stutzerimonas</taxon>
    </lineage>
</organism>
<sequence>MRSRLICLLALLFTLPAVAERKHSVGEYDVHYIAFNSGFLQPDIAAAAGLVRSKTQGVVNLSVLKSGKPTAAQVSGTVKNLLGQDYSLSFKQLKEGDQAIYYLAQFPFDSQETLRFNLNVQPAGAPAINFDFSQEFFPDE</sequence>
<dbReference type="Proteomes" id="UP000077787">
    <property type="component" value="Chromosome"/>
</dbReference>
<evidence type="ECO:0000256" key="1">
    <source>
        <dbReference type="SAM" id="SignalP"/>
    </source>
</evidence>
<dbReference type="RefSeq" id="WP_064480832.1">
    <property type="nucleotide sequence ID" value="NZ_CP015641.1"/>
</dbReference>
<feature type="signal peptide" evidence="1">
    <location>
        <begin position="1"/>
        <end position="19"/>
    </location>
</feature>
<accession>A0A172WMB1</accession>
<reference evidence="3 4" key="1">
    <citation type="submission" date="2016-05" db="EMBL/GenBank/DDBJ databases">
        <title>Genome sequence of Pseudomonas stutzeri 273 and identification of the exopolysaccharide biosynthesis locus.</title>
        <authorList>
            <person name="Wu S."/>
            <person name="Sun C."/>
        </authorList>
    </citation>
    <scope>NUCLEOTIDE SEQUENCE [LARGE SCALE GENOMIC DNA]</scope>
    <source>
        <strain evidence="3 4">273</strain>
    </source>
</reference>
<protein>
    <submittedName>
        <fullName evidence="3">Homoserine acetyltransferase</fullName>
    </submittedName>
</protein>
<gene>
    <name evidence="3" type="ORF">PS273GM_05200</name>
</gene>
<evidence type="ECO:0000259" key="2">
    <source>
        <dbReference type="Pfam" id="PF14467"/>
    </source>
</evidence>
<proteinExistence type="predicted"/>
<dbReference type="InterPro" id="IPR025218">
    <property type="entry name" value="DUF4426"/>
</dbReference>
<keyword evidence="1" id="KW-0732">Signal</keyword>
<dbReference type="Pfam" id="PF14467">
    <property type="entry name" value="DUF4426"/>
    <property type="match status" value="1"/>
</dbReference>
<evidence type="ECO:0000313" key="3">
    <source>
        <dbReference type="EMBL" id="ANF24592.1"/>
    </source>
</evidence>
<dbReference type="GO" id="GO:0016740">
    <property type="term" value="F:transferase activity"/>
    <property type="evidence" value="ECO:0007669"/>
    <property type="project" value="UniProtKB-KW"/>
</dbReference>
<feature type="domain" description="DUF4426" evidence="2">
    <location>
        <begin position="23"/>
        <end position="139"/>
    </location>
</feature>
<keyword evidence="3" id="KW-0808">Transferase</keyword>
<dbReference type="OrthoDB" id="8563353at2"/>
<dbReference type="Gene3D" id="2.60.40.3340">
    <property type="entry name" value="Domain of unknown function DUF4426"/>
    <property type="match status" value="1"/>
</dbReference>
<feature type="chain" id="PRO_5008002695" evidence="1">
    <location>
        <begin position="20"/>
        <end position="140"/>
    </location>
</feature>
<dbReference type="eggNOG" id="ENOG503303T">
    <property type="taxonomic scope" value="Bacteria"/>
</dbReference>
<dbReference type="EMBL" id="CP015641">
    <property type="protein sequence ID" value="ANF24592.1"/>
    <property type="molecule type" value="Genomic_DNA"/>
</dbReference>
<name>A0A172WMB1_STUST</name>